<dbReference type="InterPro" id="IPR008271">
    <property type="entry name" value="Ser/Thr_kinase_AS"/>
</dbReference>
<feature type="region of interest" description="Disordered" evidence="7">
    <location>
        <begin position="484"/>
        <end position="505"/>
    </location>
</feature>
<evidence type="ECO:0000259" key="8">
    <source>
        <dbReference type="PROSITE" id="PS50011"/>
    </source>
</evidence>
<dbReference type="EMBL" id="CAUYUE010000003">
    <property type="protein sequence ID" value="CAK0758537.1"/>
    <property type="molecule type" value="Genomic_DNA"/>
</dbReference>
<feature type="domain" description="Protein kinase" evidence="8">
    <location>
        <begin position="28"/>
        <end position="301"/>
    </location>
</feature>
<sequence>MGNCCVIQGGQYEPEWQRWGDHPVRKNYDIIMDLGEGAFSQVVLGQSKTDPSKYVAMKVVYLRSPDVLDDPEHLAILRREAKFLQMLHHPNIVDCYDVVEDEKQMVILMEWLRGGHLLDTLEEMSGQHYSEQQAAILFVQLAEALAHMHSMNIIHRDIKAENIVFRDSAAAAAAKGGPPVVKYIDLGMSTVYNKDHPEEGAMGSPGFVAPEIIMHEPHTPAMDIFSLGIVLFIMLVGRKPFNIKDIEHLAYCNMDIHEGPGLQDSRWLDLSETAKDLVMGMLEYDPKKRLTAKEVLNHVWVVTRGGIIPKMLNPTVTRGAANVASVRRLRNLVHGAIALKSLRALKASENGGKGRELEHSVRARNEMTKRLNKRRTTEGTLHSIALQMNGRALSKLHDAGETREQERDISVRSGRRYKGSNIDSMRGWSSVHGASRANQYLLKPSGTALMLSEMAPGVTTPDDSWRGADNMQKSASATPMELAHVGSLGSDGTGPTSAELAPKASSSGKLLKAMTADLKDILATSGKGSRSPDSLSRSSPGESSGRGRTNFLQRLSSSLRDRSNRGYRNEELSGSSTGAQSQEGGAVQGGGAAPTRVNRVKVLKEDSLGGLLSPNSSSLPHIEEGKGEGRKSVDCHNQQKAAPNGMETPLMENARMLKEALDNGVHAEAEGKESVRG</sequence>
<dbReference type="PROSITE" id="PS50011">
    <property type="entry name" value="PROTEIN_KINASE_DOM"/>
    <property type="match status" value="1"/>
</dbReference>
<feature type="compositionally biased region" description="Low complexity" evidence="7">
    <location>
        <begin position="608"/>
        <end position="620"/>
    </location>
</feature>
<dbReference type="GO" id="GO:0005524">
    <property type="term" value="F:ATP binding"/>
    <property type="evidence" value="ECO:0007669"/>
    <property type="project" value="UniProtKB-UniRule"/>
</dbReference>
<keyword evidence="10" id="KW-1185">Reference proteome</keyword>
<feature type="compositionally biased region" description="Low complexity" evidence="7">
    <location>
        <begin position="528"/>
        <end position="558"/>
    </location>
</feature>
<feature type="binding site" evidence="6">
    <location>
        <position position="58"/>
    </location>
    <ligand>
        <name>ATP</name>
        <dbReference type="ChEBI" id="CHEBI:30616"/>
    </ligand>
</feature>
<accession>A0AAV1HYY3</accession>
<keyword evidence="5 6" id="KW-0067">ATP-binding</keyword>
<feature type="compositionally biased region" description="Basic and acidic residues" evidence="7">
    <location>
        <begin position="559"/>
        <end position="571"/>
    </location>
</feature>
<evidence type="ECO:0000313" key="10">
    <source>
        <dbReference type="Proteomes" id="UP001314263"/>
    </source>
</evidence>
<dbReference type="InterPro" id="IPR000719">
    <property type="entry name" value="Prot_kinase_dom"/>
</dbReference>
<dbReference type="AlphaFoldDB" id="A0AAV1HYY3"/>
<gene>
    <name evidence="9" type="ORF">CVIRNUC_002627</name>
</gene>
<proteinExistence type="predicted"/>
<dbReference type="GO" id="GO:0004674">
    <property type="term" value="F:protein serine/threonine kinase activity"/>
    <property type="evidence" value="ECO:0007669"/>
    <property type="project" value="UniProtKB-KW"/>
</dbReference>
<comment type="caution">
    <text evidence="9">The sequence shown here is derived from an EMBL/GenBank/DDBJ whole genome shotgun (WGS) entry which is preliminary data.</text>
</comment>
<dbReference type="Proteomes" id="UP001314263">
    <property type="component" value="Unassembled WGS sequence"/>
</dbReference>
<evidence type="ECO:0000313" key="9">
    <source>
        <dbReference type="EMBL" id="CAK0758537.1"/>
    </source>
</evidence>
<evidence type="ECO:0000256" key="7">
    <source>
        <dbReference type="SAM" id="MobiDB-lite"/>
    </source>
</evidence>
<feature type="region of interest" description="Disordered" evidence="7">
    <location>
        <begin position="523"/>
        <end position="593"/>
    </location>
</feature>
<dbReference type="PANTHER" id="PTHR24349">
    <property type="entry name" value="SERINE/THREONINE-PROTEIN KINASE"/>
    <property type="match status" value="1"/>
</dbReference>
<name>A0AAV1HYY3_9CHLO</name>
<evidence type="ECO:0000256" key="5">
    <source>
        <dbReference type="ARBA" id="ARBA00022840"/>
    </source>
</evidence>
<keyword evidence="4" id="KW-0418">Kinase</keyword>
<dbReference type="Gene3D" id="1.10.510.10">
    <property type="entry name" value="Transferase(Phosphotransferase) domain 1"/>
    <property type="match status" value="1"/>
</dbReference>
<feature type="region of interest" description="Disordered" evidence="7">
    <location>
        <begin position="608"/>
        <end position="649"/>
    </location>
</feature>
<dbReference type="SMART" id="SM00220">
    <property type="entry name" value="S_TKc"/>
    <property type="match status" value="1"/>
</dbReference>
<keyword evidence="3 6" id="KW-0547">Nucleotide-binding</keyword>
<feature type="compositionally biased region" description="Basic and acidic residues" evidence="7">
    <location>
        <begin position="621"/>
        <end position="634"/>
    </location>
</feature>
<evidence type="ECO:0000256" key="1">
    <source>
        <dbReference type="ARBA" id="ARBA00022527"/>
    </source>
</evidence>
<evidence type="ECO:0000256" key="4">
    <source>
        <dbReference type="ARBA" id="ARBA00022777"/>
    </source>
</evidence>
<protein>
    <recommendedName>
        <fullName evidence="8">Protein kinase domain-containing protein</fullName>
    </recommendedName>
</protein>
<dbReference type="InterPro" id="IPR050205">
    <property type="entry name" value="CDPK_Ser/Thr_kinases"/>
</dbReference>
<dbReference type="PROSITE" id="PS00107">
    <property type="entry name" value="PROTEIN_KINASE_ATP"/>
    <property type="match status" value="1"/>
</dbReference>
<dbReference type="Pfam" id="PF00069">
    <property type="entry name" value="Pkinase"/>
    <property type="match status" value="1"/>
</dbReference>
<reference evidence="9 10" key="1">
    <citation type="submission" date="2023-10" db="EMBL/GenBank/DDBJ databases">
        <authorList>
            <person name="Maclean D."/>
            <person name="Macfadyen A."/>
        </authorList>
    </citation>
    <scope>NUCLEOTIDE SEQUENCE [LARGE SCALE GENOMIC DNA]</scope>
</reference>
<dbReference type="SUPFAM" id="SSF56112">
    <property type="entry name" value="Protein kinase-like (PK-like)"/>
    <property type="match status" value="1"/>
</dbReference>
<keyword evidence="2" id="KW-0808">Transferase</keyword>
<evidence type="ECO:0000256" key="3">
    <source>
        <dbReference type="ARBA" id="ARBA00022741"/>
    </source>
</evidence>
<evidence type="ECO:0000256" key="2">
    <source>
        <dbReference type="ARBA" id="ARBA00022679"/>
    </source>
</evidence>
<dbReference type="PROSITE" id="PS00108">
    <property type="entry name" value="PROTEIN_KINASE_ST"/>
    <property type="match status" value="1"/>
</dbReference>
<keyword evidence="1" id="KW-0723">Serine/threonine-protein kinase</keyword>
<organism evidence="9 10">
    <name type="scientific">Coccomyxa viridis</name>
    <dbReference type="NCBI Taxonomy" id="1274662"/>
    <lineage>
        <taxon>Eukaryota</taxon>
        <taxon>Viridiplantae</taxon>
        <taxon>Chlorophyta</taxon>
        <taxon>core chlorophytes</taxon>
        <taxon>Trebouxiophyceae</taxon>
        <taxon>Trebouxiophyceae incertae sedis</taxon>
        <taxon>Coccomyxaceae</taxon>
        <taxon>Coccomyxa</taxon>
    </lineage>
</organism>
<evidence type="ECO:0000256" key="6">
    <source>
        <dbReference type="PROSITE-ProRule" id="PRU10141"/>
    </source>
</evidence>
<dbReference type="InterPro" id="IPR017441">
    <property type="entry name" value="Protein_kinase_ATP_BS"/>
</dbReference>
<dbReference type="InterPro" id="IPR011009">
    <property type="entry name" value="Kinase-like_dom_sf"/>
</dbReference>